<name>A0A644ZNC7_9ZZZZ</name>
<reference evidence="2" key="1">
    <citation type="submission" date="2019-08" db="EMBL/GenBank/DDBJ databases">
        <authorList>
            <person name="Kucharzyk K."/>
            <person name="Murdoch R.W."/>
            <person name="Higgins S."/>
            <person name="Loffler F."/>
        </authorList>
    </citation>
    <scope>NUCLEOTIDE SEQUENCE</scope>
</reference>
<protein>
    <submittedName>
        <fullName evidence="2">Uncharacterized protein</fullName>
    </submittedName>
</protein>
<evidence type="ECO:0000256" key="1">
    <source>
        <dbReference type="SAM" id="Phobius"/>
    </source>
</evidence>
<accession>A0A644ZNC7</accession>
<sequence length="228" mass="25846">MRKLNHFLRDSVCIDIRIHKGFAQSLSVICCHFLHAVVDIFVDCTVYVVAGQAQCVVGIGVIFVVQFNIGFQIVHRKLVCGCGLFHQNKDCFTFDSLIKVTVPVLLCGISRYEILSDVIRDCSIIFFLGDISLAEHPEKHSIFSVKGCSQIFFSFSVLGERGISIWILWDTHQKCRLSQRNIDSMDAKNTVRRFLYAGDVGTTAVSAEWRDVQVGCQNFIFRKEIFKP</sequence>
<keyword evidence="1" id="KW-1133">Transmembrane helix</keyword>
<evidence type="ECO:0000313" key="2">
    <source>
        <dbReference type="EMBL" id="MPM42256.1"/>
    </source>
</evidence>
<keyword evidence="1" id="KW-0812">Transmembrane</keyword>
<feature type="transmembrane region" description="Helical" evidence="1">
    <location>
        <begin position="21"/>
        <end position="42"/>
    </location>
</feature>
<proteinExistence type="predicted"/>
<gene>
    <name evidence="2" type="ORF">SDC9_88921</name>
</gene>
<feature type="transmembrane region" description="Helical" evidence="1">
    <location>
        <begin position="48"/>
        <end position="69"/>
    </location>
</feature>
<keyword evidence="1" id="KW-0472">Membrane</keyword>
<comment type="caution">
    <text evidence="2">The sequence shown here is derived from an EMBL/GenBank/DDBJ whole genome shotgun (WGS) entry which is preliminary data.</text>
</comment>
<dbReference type="EMBL" id="VSSQ01009662">
    <property type="protein sequence ID" value="MPM42256.1"/>
    <property type="molecule type" value="Genomic_DNA"/>
</dbReference>
<organism evidence="2">
    <name type="scientific">bioreactor metagenome</name>
    <dbReference type="NCBI Taxonomy" id="1076179"/>
    <lineage>
        <taxon>unclassified sequences</taxon>
        <taxon>metagenomes</taxon>
        <taxon>ecological metagenomes</taxon>
    </lineage>
</organism>
<dbReference type="AlphaFoldDB" id="A0A644ZNC7"/>